<gene>
    <name evidence="1" type="ORF">MSG28_011958</name>
</gene>
<proteinExistence type="predicted"/>
<reference evidence="1 2" key="1">
    <citation type="journal article" date="2022" name="Genome Biol. Evol.">
        <title>The Spruce Budworm Genome: Reconstructing the Evolutionary History of Antifreeze Proteins.</title>
        <authorList>
            <person name="Beliveau C."/>
            <person name="Gagne P."/>
            <person name="Picq S."/>
            <person name="Vernygora O."/>
            <person name="Keeling C.I."/>
            <person name="Pinkney K."/>
            <person name="Doucet D."/>
            <person name="Wen F."/>
            <person name="Johnston J.S."/>
            <person name="Maaroufi H."/>
            <person name="Boyle B."/>
            <person name="Laroche J."/>
            <person name="Dewar K."/>
            <person name="Juretic N."/>
            <person name="Blackburn G."/>
            <person name="Nisole A."/>
            <person name="Brunet B."/>
            <person name="Brandao M."/>
            <person name="Lumley L."/>
            <person name="Duan J."/>
            <person name="Quan G."/>
            <person name="Lucarotti C.J."/>
            <person name="Roe A.D."/>
            <person name="Sperling F.A.H."/>
            <person name="Levesque R.C."/>
            <person name="Cusson M."/>
        </authorList>
    </citation>
    <scope>NUCLEOTIDE SEQUENCE [LARGE SCALE GENOMIC DNA]</scope>
    <source>
        <strain evidence="1">Glfc:IPQL:Cfum</strain>
    </source>
</reference>
<dbReference type="Proteomes" id="UP001064048">
    <property type="component" value="Chromosome 20"/>
</dbReference>
<accession>A0ACC0KMZ0</accession>
<comment type="caution">
    <text evidence="1">The sequence shown here is derived from an EMBL/GenBank/DDBJ whole genome shotgun (WGS) entry which is preliminary data.</text>
</comment>
<sequence length="82" mass="10076">MDCYITDSNYRYGPPTRTEYRLVVENLSSRISWQMTPWMEKEVLDNLEDDTLWRRHKPIDECYRFYKGNQKGHQYGHKSNQR</sequence>
<evidence type="ECO:0000313" key="1">
    <source>
        <dbReference type="EMBL" id="KAI8437724.1"/>
    </source>
</evidence>
<keyword evidence="2" id="KW-1185">Reference proteome</keyword>
<name>A0ACC0KMZ0_CHOFU</name>
<evidence type="ECO:0000313" key="2">
    <source>
        <dbReference type="Proteomes" id="UP001064048"/>
    </source>
</evidence>
<organism evidence="1 2">
    <name type="scientific">Choristoneura fumiferana</name>
    <name type="common">Spruce budworm moth</name>
    <name type="synonym">Archips fumiferana</name>
    <dbReference type="NCBI Taxonomy" id="7141"/>
    <lineage>
        <taxon>Eukaryota</taxon>
        <taxon>Metazoa</taxon>
        <taxon>Ecdysozoa</taxon>
        <taxon>Arthropoda</taxon>
        <taxon>Hexapoda</taxon>
        <taxon>Insecta</taxon>
        <taxon>Pterygota</taxon>
        <taxon>Neoptera</taxon>
        <taxon>Endopterygota</taxon>
        <taxon>Lepidoptera</taxon>
        <taxon>Glossata</taxon>
        <taxon>Ditrysia</taxon>
        <taxon>Tortricoidea</taxon>
        <taxon>Tortricidae</taxon>
        <taxon>Tortricinae</taxon>
        <taxon>Choristoneura</taxon>
    </lineage>
</organism>
<protein>
    <submittedName>
        <fullName evidence="1">Uncharacterized protein</fullName>
    </submittedName>
</protein>
<dbReference type="EMBL" id="CM046120">
    <property type="protein sequence ID" value="KAI8437724.1"/>
    <property type="molecule type" value="Genomic_DNA"/>
</dbReference>